<sequence>MKIFEKNRRKDDKVEHRSKDAKKIIEKNDNSEINIELCNNLDDYGQEISAALSQLSEFSDSQAANIEQFSAALQQISGGVQQTSQNTEKSSEFVTSVKNSVEILVESIEEVAAASGNMTNESQKAQNVAEDGKKVVTNAINAMNNVSTKVRI</sequence>
<protein>
    <recommendedName>
        <fullName evidence="4">Chemotaxis protein</fullName>
    </recommendedName>
</protein>
<comment type="caution">
    <text evidence="2">The sequence shown here is derived from an EMBL/GenBank/DDBJ whole genome shotgun (WGS) entry which is preliminary data.</text>
</comment>
<dbReference type="Gene3D" id="1.10.287.950">
    <property type="entry name" value="Methyl-accepting chemotaxis protein"/>
    <property type="match status" value="1"/>
</dbReference>
<evidence type="ECO:0000313" key="2">
    <source>
        <dbReference type="EMBL" id="MFL0253261.1"/>
    </source>
</evidence>
<dbReference type="RefSeq" id="WP_406789931.1">
    <property type="nucleotide sequence ID" value="NZ_JBJIAA010000030.1"/>
</dbReference>
<feature type="region of interest" description="Disordered" evidence="1">
    <location>
        <begin position="1"/>
        <end position="21"/>
    </location>
</feature>
<dbReference type="Proteomes" id="UP001623592">
    <property type="component" value="Unassembled WGS sequence"/>
</dbReference>
<keyword evidence="3" id="KW-1185">Reference proteome</keyword>
<proteinExistence type="predicted"/>
<evidence type="ECO:0000313" key="3">
    <source>
        <dbReference type="Proteomes" id="UP001623592"/>
    </source>
</evidence>
<reference evidence="2 3" key="1">
    <citation type="submission" date="2024-11" db="EMBL/GenBank/DDBJ databases">
        <authorList>
            <person name="Heng Y.C."/>
            <person name="Lim A.C.H."/>
            <person name="Lee J.K.Y."/>
            <person name="Kittelmann S."/>
        </authorList>
    </citation>
    <scope>NUCLEOTIDE SEQUENCE [LARGE SCALE GENOMIC DNA]</scope>
    <source>
        <strain evidence="2 3">WILCCON 0114</strain>
    </source>
</reference>
<name>A0ABW8TLX3_9CLOT</name>
<evidence type="ECO:0008006" key="4">
    <source>
        <dbReference type="Google" id="ProtNLM"/>
    </source>
</evidence>
<accession>A0ABW8TLX3</accession>
<dbReference type="EMBL" id="JBJIAA010000030">
    <property type="protein sequence ID" value="MFL0253261.1"/>
    <property type="molecule type" value="Genomic_DNA"/>
</dbReference>
<organism evidence="2 3">
    <name type="scientific">Clostridium neuense</name>
    <dbReference type="NCBI Taxonomy" id="1728934"/>
    <lineage>
        <taxon>Bacteria</taxon>
        <taxon>Bacillati</taxon>
        <taxon>Bacillota</taxon>
        <taxon>Clostridia</taxon>
        <taxon>Eubacteriales</taxon>
        <taxon>Clostridiaceae</taxon>
        <taxon>Clostridium</taxon>
    </lineage>
</organism>
<evidence type="ECO:0000256" key="1">
    <source>
        <dbReference type="SAM" id="MobiDB-lite"/>
    </source>
</evidence>
<gene>
    <name evidence="2" type="ORF">ACJDT4_22905</name>
</gene>
<dbReference type="SUPFAM" id="SSF58104">
    <property type="entry name" value="Methyl-accepting chemotaxis protein (MCP) signaling domain"/>
    <property type="match status" value="1"/>
</dbReference>